<keyword evidence="10" id="KW-0966">Cell projection</keyword>
<name>A0A3B0YT49_9ZZZZ</name>
<organism evidence="10">
    <name type="scientific">hydrothermal vent metagenome</name>
    <dbReference type="NCBI Taxonomy" id="652676"/>
    <lineage>
        <taxon>unclassified sequences</taxon>
        <taxon>metagenomes</taxon>
        <taxon>ecological metagenomes</taxon>
    </lineage>
</organism>
<feature type="transmembrane region" description="Helical" evidence="8">
    <location>
        <begin position="20"/>
        <end position="37"/>
    </location>
</feature>
<reference evidence="10" key="1">
    <citation type="submission" date="2018-06" db="EMBL/GenBank/DDBJ databases">
        <authorList>
            <person name="Zhirakovskaya E."/>
        </authorList>
    </citation>
    <scope>NUCLEOTIDE SEQUENCE</scope>
</reference>
<feature type="compositionally biased region" description="Low complexity" evidence="7">
    <location>
        <begin position="113"/>
        <end position="122"/>
    </location>
</feature>
<keyword evidence="6 8" id="KW-0472">Membrane</keyword>
<dbReference type="Pfam" id="PF13677">
    <property type="entry name" value="MotB_plug"/>
    <property type="match status" value="1"/>
</dbReference>
<evidence type="ECO:0000256" key="2">
    <source>
        <dbReference type="ARBA" id="ARBA00008914"/>
    </source>
</evidence>
<keyword evidence="3" id="KW-1003">Cell membrane</keyword>
<dbReference type="AlphaFoldDB" id="A0A3B0YT49"/>
<feature type="region of interest" description="Disordered" evidence="7">
    <location>
        <begin position="96"/>
        <end position="122"/>
    </location>
</feature>
<dbReference type="EMBL" id="UOFL01000034">
    <property type="protein sequence ID" value="VAW72044.1"/>
    <property type="molecule type" value="Genomic_DNA"/>
</dbReference>
<accession>A0A3B0YT49</accession>
<evidence type="ECO:0000256" key="4">
    <source>
        <dbReference type="ARBA" id="ARBA00022692"/>
    </source>
</evidence>
<dbReference type="PANTHER" id="PTHR30329:SF20">
    <property type="entry name" value="EXPORTED PROTEIN"/>
    <property type="match status" value="1"/>
</dbReference>
<feature type="domain" description="OmpA-like" evidence="9">
    <location>
        <begin position="157"/>
        <end position="277"/>
    </location>
</feature>
<sequence length="476" mass="52001">MPRKAKQEEHENHERWLVSYADFITLLFAFFVVMYSVSSVNEGKFRVLSESMEASFRSSNKSMSPIQIGQIVRKPHEGTSHSPVKMVSLGLANMPPPRFSEKPKKAKLKKNNSAKGSNKGKGLAAEYKKKIKNVSTQIKKALLPLIKKGLVNVKLGSQWIVVDINSSILFPSGGAHLARQAVPVLERIATILRPLSSSIQVEGFTDNIPIRNLVYPSNWELSAARAASVVHLFSKTGVNPIRMAAVGYGEYQPVASNKTLRGRQKNRRVVVRVNTSSEKRFRNVVQSSSVKKSSKALAVKAVNTKPKARSTRIIKKTISKIKKPAITKAVIKKPVIKKPRLTKKSTLIKRSSDNKKKLVSQPSALRNKQAPGGSVIQAITLPALGKPSNVKVGKKSKDSKVSVAKPVPISRKSGNKKSTTGPSSRSSQPQADPSFSRTGQPLTAVGNPDKPRPIKVEGTKRSFDTSSKPDGLPPLR</sequence>
<dbReference type="NCBIfam" id="NF006541">
    <property type="entry name" value="PRK09038.1"/>
    <property type="match status" value="1"/>
</dbReference>
<evidence type="ECO:0000256" key="5">
    <source>
        <dbReference type="ARBA" id="ARBA00022989"/>
    </source>
</evidence>
<keyword evidence="5 8" id="KW-1133">Transmembrane helix</keyword>
<evidence type="ECO:0000256" key="1">
    <source>
        <dbReference type="ARBA" id="ARBA00004162"/>
    </source>
</evidence>
<keyword evidence="4 8" id="KW-0812">Transmembrane</keyword>
<keyword evidence="10" id="KW-0282">Flagellum</keyword>
<dbReference type="InterPro" id="IPR036737">
    <property type="entry name" value="OmpA-like_sf"/>
</dbReference>
<dbReference type="PANTHER" id="PTHR30329">
    <property type="entry name" value="STATOR ELEMENT OF FLAGELLAR MOTOR COMPLEX"/>
    <property type="match status" value="1"/>
</dbReference>
<dbReference type="Gene3D" id="3.30.1330.60">
    <property type="entry name" value="OmpA-like domain"/>
    <property type="match status" value="1"/>
</dbReference>
<dbReference type="PROSITE" id="PS51123">
    <property type="entry name" value="OMPA_2"/>
    <property type="match status" value="1"/>
</dbReference>
<dbReference type="InterPro" id="IPR025713">
    <property type="entry name" value="MotB-like_N_dom"/>
</dbReference>
<feature type="compositionally biased region" description="Basic and acidic residues" evidence="7">
    <location>
        <begin position="449"/>
        <end position="463"/>
    </location>
</feature>
<evidence type="ECO:0000256" key="3">
    <source>
        <dbReference type="ARBA" id="ARBA00022475"/>
    </source>
</evidence>
<comment type="similarity">
    <text evidence="2">Belongs to the MotB family.</text>
</comment>
<protein>
    <submittedName>
        <fullName evidence="10">Flagellar motor rotation protein MotB</fullName>
    </submittedName>
</protein>
<comment type="subcellular location">
    <subcellularLocation>
        <location evidence="1">Cell membrane</location>
        <topology evidence="1">Single-pass membrane protein</topology>
    </subcellularLocation>
</comment>
<gene>
    <name evidence="10" type="ORF">MNBD_GAMMA12-3021</name>
</gene>
<evidence type="ECO:0000259" key="9">
    <source>
        <dbReference type="PROSITE" id="PS51123"/>
    </source>
</evidence>
<feature type="region of interest" description="Disordered" evidence="7">
    <location>
        <begin position="341"/>
        <end position="371"/>
    </location>
</feature>
<evidence type="ECO:0000256" key="7">
    <source>
        <dbReference type="SAM" id="MobiDB-lite"/>
    </source>
</evidence>
<evidence type="ECO:0000256" key="8">
    <source>
        <dbReference type="SAM" id="Phobius"/>
    </source>
</evidence>
<evidence type="ECO:0000313" key="10">
    <source>
        <dbReference type="EMBL" id="VAW72044.1"/>
    </source>
</evidence>
<dbReference type="InterPro" id="IPR006665">
    <property type="entry name" value="OmpA-like"/>
</dbReference>
<keyword evidence="10" id="KW-0969">Cilium</keyword>
<dbReference type="SUPFAM" id="SSF103088">
    <property type="entry name" value="OmpA-like"/>
    <property type="match status" value="1"/>
</dbReference>
<feature type="region of interest" description="Disordered" evidence="7">
    <location>
        <begin position="386"/>
        <end position="476"/>
    </location>
</feature>
<dbReference type="InterPro" id="IPR050330">
    <property type="entry name" value="Bact_OuterMem_StrucFunc"/>
</dbReference>
<proteinExistence type="inferred from homology"/>
<dbReference type="Pfam" id="PF00691">
    <property type="entry name" value="OmpA"/>
    <property type="match status" value="1"/>
</dbReference>
<feature type="compositionally biased region" description="Polar residues" evidence="7">
    <location>
        <begin position="416"/>
        <end position="441"/>
    </location>
</feature>
<evidence type="ECO:0000256" key="6">
    <source>
        <dbReference type="ARBA" id="ARBA00023136"/>
    </source>
</evidence>
<dbReference type="GO" id="GO:0005886">
    <property type="term" value="C:plasma membrane"/>
    <property type="evidence" value="ECO:0007669"/>
    <property type="project" value="UniProtKB-SubCell"/>
</dbReference>
<dbReference type="CDD" id="cd07185">
    <property type="entry name" value="OmpA_C-like"/>
    <property type="match status" value="1"/>
</dbReference>